<dbReference type="Proteomes" id="UP000831817">
    <property type="component" value="Chromosome"/>
</dbReference>
<feature type="transmembrane region" description="Helical" evidence="1">
    <location>
        <begin position="190"/>
        <end position="209"/>
    </location>
</feature>
<evidence type="ECO:0000256" key="1">
    <source>
        <dbReference type="SAM" id="Phobius"/>
    </source>
</evidence>
<evidence type="ECO:0000313" key="2">
    <source>
        <dbReference type="EMBL" id="BDH78636.1"/>
    </source>
</evidence>
<dbReference type="EMBL" id="AP025698">
    <property type="protein sequence ID" value="BDH78636.1"/>
    <property type="molecule type" value="Genomic_DNA"/>
</dbReference>
<evidence type="ECO:0000313" key="3">
    <source>
        <dbReference type="Proteomes" id="UP000831817"/>
    </source>
</evidence>
<protein>
    <recommendedName>
        <fullName evidence="4">DUF11 domain-containing protein</fullName>
    </recommendedName>
</protein>
<dbReference type="RefSeq" id="WP_248564519.1">
    <property type="nucleotide sequence ID" value="NZ_AP025698.1"/>
</dbReference>
<keyword evidence="1" id="KW-1133">Transmembrane helix</keyword>
<proteinExistence type="predicted"/>
<organism evidence="2 3">
    <name type="scientific">Methanothermobacter tenebrarum</name>
    <dbReference type="NCBI Taxonomy" id="680118"/>
    <lineage>
        <taxon>Archaea</taxon>
        <taxon>Methanobacteriati</taxon>
        <taxon>Methanobacteriota</taxon>
        <taxon>Methanomada group</taxon>
        <taxon>Methanobacteria</taxon>
        <taxon>Methanobacteriales</taxon>
        <taxon>Methanobacteriaceae</taxon>
        <taxon>Methanothermobacter</taxon>
    </lineage>
</organism>
<gene>
    <name evidence="2" type="ORF">MTTB_00150</name>
</gene>
<sequence>MMRRFALILALVMLVSIIGAGAVAAQEDDLPDGEADLAVDVTLTDSEGNPLDEATVGDEVVGVVEAANNGPDDATGVVVYLWQQGFGNPDVENIVNWWSVSWDGVNWVDFDPSFDPEDGIWDIGDMPAGDVYTLLIGFTAKEAGPGILGAGIEGDQYDPDYSNNEDEYVIDILEPVIPVSAGKVPMQPTGAPLALAILSVLMTIAGLTLPKIK</sequence>
<evidence type="ECO:0008006" key="4">
    <source>
        <dbReference type="Google" id="ProtNLM"/>
    </source>
</evidence>
<name>A0ABN6PDD1_9EURY</name>
<keyword evidence="1" id="KW-0812">Transmembrane</keyword>
<reference evidence="2 3" key="1">
    <citation type="submission" date="2022-04" db="EMBL/GenBank/DDBJ databases">
        <title>Complete genome of Methanothermobacter tenebrarum strain RMAS.</title>
        <authorList>
            <person name="Nakamura K."/>
            <person name="Oshima K."/>
            <person name="Hattori M."/>
            <person name="Kamagata Y."/>
            <person name="Takamizawa K."/>
        </authorList>
    </citation>
    <scope>NUCLEOTIDE SEQUENCE [LARGE SCALE GENOMIC DNA]</scope>
    <source>
        <strain evidence="2 3">RMAS</strain>
    </source>
</reference>
<keyword evidence="1" id="KW-0472">Membrane</keyword>
<dbReference type="GeneID" id="71964510"/>
<keyword evidence="3" id="KW-1185">Reference proteome</keyword>
<accession>A0ABN6PDD1</accession>